<dbReference type="EMBL" id="CAJFCJ010000019">
    <property type="protein sequence ID" value="CAD5123841.1"/>
    <property type="molecule type" value="Genomic_DNA"/>
</dbReference>
<dbReference type="PIRSF" id="PIRSF000905">
    <property type="entry name" value="Glucose-6-phosphatase"/>
    <property type="match status" value="1"/>
</dbReference>
<keyword evidence="7" id="KW-0378">Hydrolase</keyword>
<dbReference type="Gene3D" id="1.20.144.10">
    <property type="entry name" value="Phosphatidic acid phosphatase type 2/haloperoxidase"/>
    <property type="match status" value="1"/>
</dbReference>
<evidence type="ECO:0000256" key="2">
    <source>
        <dbReference type="ARBA" id="ARBA00004742"/>
    </source>
</evidence>
<dbReference type="EC" id="3.1.3.9" evidence="4"/>
<name>A0A7I8W8H5_9ANNE</name>
<feature type="transmembrane region" description="Helical" evidence="13">
    <location>
        <begin position="197"/>
        <end position="219"/>
    </location>
</feature>
<feature type="transmembrane region" description="Helical" evidence="13">
    <location>
        <begin position="307"/>
        <end position="329"/>
    </location>
</feature>
<keyword evidence="8" id="KW-0256">Endoplasmic reticulum</keyword>
<feature type="transmembrane region" description="Helical" evidence="13">
    <location>
        <begin position="276"/>
        <end position="295"/>
    </location>
</feature>
<feature type="binding site" evidence="12">
    <location>
        <position position="79"/>
    </location>
    <ligand>
        <name>substrate</name>
    </ligand>
</feature>
<evidence type="ECO:0000256" key="7">
    <source>
        <dbReference type="ARBA" id="ARBA00022801"/>
    </source>
</evidence>
<organism evidence="15 16">
    <name type="scientific">Dimorphilus gyrociliatus</name>
    <dbReference type="NCBI Taxonomy" id="2664684"/>
    <lineage>
        <taxon>Eukaryota</taxon>
        <taxon>Metazoa</taxon>
        <taxon>Spiralia</taxon>
        <taxon>Lophotrochozoa</taxon>
        <taxon>Annelida</taxon>
        <taxon>Polychaeta</taxon>
        <taxon>Polychaeta incertae sedis</taxon>
        <taxon>Dinophilidae</taxon>
        <taxon>Dimorphilus</taxon>
    </lineage>
</organism>
<dbReference type="UniPathway" id="UPA00138"/>
<comment type="pathway">
    <text evidence="2">Carbohydrate biosynthesis; gluconeogenesis.</text>
</comment>
<evidence type="ECO:0000256" key="13">
    <source>
        <dbReference type="SAM" id="Phobius"/>
    </source>
</evidence>
<feature type="transmembrane region" description="Helical" evidence="13">
    <location>
        <begin position="140"/>
        <end position="165"/>
    </location>
</feature>
<accession>A0A7I8W8H5</accession>
<dbReference type="PANTHER" id="PTHR12591">
    <property type="entry name" value="GLUCOSE-6-PHOSPHATASE"/>
    <property type="match status" value="1"/>
</dbReference>
<evidence type="ECO:0000256" key="6">
    <source>
        <dbReference type="ARBA" id="ARBA00022692"/>
    </source>
</evidence>
<evidence type="ECO:0000256" key="3">
    <source>
        <dbReference type="ARBA" id="ARBA00009266"/>
    </source>
</evidence>
<dbReference type="InterPro" id="IPR036938">
    <property type="entry name" value="PAP2/HPO_sf"/>
</dbReference>
<evidence type="ECO:0000259" key="14">
    <source>
        <dbReference type="SMART" id="SM00014"/>
    </source>
</evidence>
<evidence type="ECO:0000256" key="11">
    <source>
        <dbReference type="PIRSR" id="PIRSR000905-1"/>
    </source>
</evidence>
<keyword evidence="6 13" id="KW-0812">Transmembrane</keyword>
<comment type="similarity">
    <text evidence="3">Belongs to the glucose-6-phosphatase family.</text>
</comment>
<gene>
    <name evidence="15" type="ORF">DGYR_LOCUS11474</name>
</gene>
<keyword evidence="5" id="KW-0312">Gluconeogenesis</keyword>
<dbReference type="AlphaFoldDB" id="A0A7I8W8H5"/>
<dbReference type="GO" id="GO:0006094">
    <property type="term" value="P:gluconeogenesis"/>
    <property type="evidence" value="ECO:0007669"/>
    <property type="project" value="UniProtKB-UniPathway"/>
</dbReference>
<evidence type="ECO:0000256" key="4">
    <source>
        <dbReference type="ARBA" id="ARBA00012634"/>
    </source>
</evidence>
<evidence type="ECO:0000313" key="15">
    <source>
        <dbReference type="EMBL" id="CAD5123841.1"/>
    </source>
</evidence>
<dbReference type="GO" id="GO:0051156">
    <property type="term" value="P:glucose 6-phosphate metabolic process"/>
    <property type="evidence" value="ECO:0007669"/>
    <property type="project" value="TreeGrafter"/>
</dbReference>
<feature type="transmembrane region" description="Helical" evidence="13">
    <location>
        <begin position="32"/>
        <end position="50"/>
    </location>
</feature>
<dbReference type="InterPro" id="IPR000326">
    <property type="entry name" value="PAP2/HPO"/>
</dbReference>
<feature type="binding site" evidence="12">
    <location>
        <position position="160"/>
    </location>
    <ligand>
        <name>substrate</name>
    </ligand>
</feature>
<evidence type="ECO:0000256" key="9">
    <source>
        <dbReference type="ARBA" id="ARBA00022989"/>
    </source>
</evidence>
<comment type="caution">
    <text evidence="15">The sequence shown here is derived from an EMBL/GenBank/DDBJ whole genome shotgun (WGS) entry which is preliminary data.</text>
</comment>
<evidence type="ECO:0000256" key="12">
    <source>
        <dbReference type="PIRSR" id="PIRSR000905-2"/>
    </source>
</evidence>
<proteinExistence type="inferred from homology"/>
<dbReference type="SMART" id="SM00014">
    <property type="entry name" value="acidPPc"/>
    <property type="match status" value="1"/>
</dbReference>
<evidence type="ECO:0000256" key="1">
    <source>
        <dbReference type="ARBA" id="ARBA00004477"/>
    </source>
</evidence>
<feature type="transmembrane region" description="Helical" evidence="13">
    <location>
        <begin position="171"/>
        <end position="190"/>
    </location>
</feature>
<reference evidence="15 16" key="1">
    <citation type="submission" date="2020-08" db="EMBL/GenBank/DDBJ databases">
        <authorList>
            <person name="Hejnol A."/>
        </authorList>
    </citation>
    <scope>NUCLEOTIDE SEQUENCE [LARGE SCALE GENOMIC DNA]</scope>
</reference>
<dbReference type="OrthoDB" id="6416209at2759"/>
<dbReference type="InterPro" id="IPR016275">
    <property type="entry name" value="Glucose-6-phosphatase"/>
</dbReference>
<feature type="active site" description="Proton donor" evidence="11">
    <location>
        <position position="112"/>
    </location>
</feature>
<evidence type="ECO:0000256" key="10">
    <source>
        <dbReference type="ARBA" id="ARBA00023136"/>
    </source>
</evidence>
<evidence type="ECO:0000256" key="8">
    <source>
        <dbReference type="ARBA" id="ARBA00022824"/>
    </source>
</evidence>
<sequence>MESLHEKGIVMISDLQDMFKSYDQLMLKTTKLGDPAFAFIYYFPICFFLNGNIGVKVLWVAALTEWINGVLKWFLYGHRPYWYSAVSKNATLPALNQYELTCETGPGSPSGHAMVTSAVLFFITNSVLRRIMKYTHAGPVIGIFVWLIFIVIVSAVGMSRCFIATHFPHQVVTGTLSGLFVALFVSRLNVKRYSSVHYILVSLPLLAIVFALNYSLYYFGIDTNWSFKLAVKYCKKKEWIHYNTTVLSAFIRDSASLLGLGYGLEKLKTWSFKPKFTIKYRIFGIITSLLLVRFIERIEIPTSSPAWFYIYFFMKYYTFVYVVITYLNLGVSKSLDLVFGQDQDRDQDQDQKDKKIKSD</sequence>
<evidence type="ECO:0000313" key="16">
    <source>
        <dbReference type="Proteomes" id="UP000549394"/>
    </source>
</evidence>
<comment type="subcellular location">
    <subcellularLocation>
        <location evidence="1">Endoplasmic reticulum membrane</location>
        <topology evidence="1">Multi-pass membrane protein</topology>
    </subcellularLocation>
</comment>
<keyword evidence="9 13" id="KW-1133">Transmembrane helix</keyword>
<evidence type="ECO:0000256" key="5">
    <source>
        <dbReference type="ARBA" id="ARBA00022432"/>
    </source>
</evidence>
<dbReference type="Pfam" id="PF01569">
    <property type="entry name" value="PAP2"/>
    <property type="match status" value="1"/>
</dbReference>
<dbReference type="SUPFAM" id="SSF48317">
    <property type="entry name" value="Acid phosphatase/Vanadium-dependent haloperoxidase"/>
    <property type="match status" value="1"/>
</dbReference>
<protein>
    <recommendedName>
        <fullName evidence="4">glucose-6-phosphatase</fullName>
        <ecNumber evidence="4">3.1.3.9</ecNumber>
    </recommendedName>
</protein>
<keyword evidence="16" id="KW-1185">Reference proteome</keyword>
<dbReference type="Proteomes" id="UP000549394">
    <property type="component" value="Unassembled WGS sequence"/>
</dbReference>
<feature type="active site" description="Nucleophile" evidence="11">
    <location>
        <position position="166"/>
    </location>
</feature>
<keyword evidence="10 13" id="KW-0472">Membrane</keyword>
<feature type="domain" description="Phosphatidic acid phosphatase type 2/haloperoxidase" evidence="14">
    <location>
        <begin position="53"/>
        <end position="186"/>
    </location>
</feature>
<dbReference type="PANTHER" id="PTHR12591:SF0">
    <property type="entry name" value="FI19814P1"/>
    <property type="match status" value="1"/>
</dbReference>
<dbReference type="GO" id="GO:0005789">
    <property type="term" value="C:endoplasmic reticulum membrane"/>
    <property type="evidence" value="ECO:0007669"/>
    <property type="project" value="UniProtKB-SubCell"/>
</dbReference>
<dbReference type="GO" id="GO:0004346">
    <property type="term" value="F:glucose-6-phosphatase activity"/>
    <property type="evidence" value="ECO:0007669"/>
    <property type="project" value="UniProtKB-EC"/>
</dbReference>